<evidence type="ECO:0008006" key="5">
    <source>
        <dbReference type="Google" id="ProtNLM"/>
    </source>
</evidence>
<reference evidence="4" key="1">
    <citation type="submission" date="2017-01" db="EMBL/GenBank/DDBJ databases">
        <title>Comparative genomics of anhydrobiosis in the tardigrade Hypsibius dujardini.</title>
        <authorList>
            <person name="Yoshida Y."/>
            <person name="Koutsovoulos G."/>
            <person name="Laetsch D."/>
            <person name="Stevens L."/>
            <person name="Kumar S."/>
            <person name="Horikawa D."/>
            <person name="Ishino K."/>
            <person name="Komine S."/>
            <person name="Tomita M."/>
            <person name="Blaxter M."/>
            <person name="Arakawa K."/>
        </authorList>
    </citation>
    <scope>NUCLEOTIDE SEQUENCE [LARGE SCALE GENOMIC DNA]</scope>
    <source>
        <strain evidence="4">Z151</strain>
    </source>
</reference>
<dbReference type="InterPro" id="IPR028082">
    <property type="entry name" value="Peripla_BP_I"/>
</dbReference>
<proteinExistence type="predicted"/>
<evidence type="ECO:0000313" key="3">
    <source>
        <dbReference type="EMBL" id="OQV12552.1"/>
    </source>
</evidence>
<keyword evidence="4" id="KW-1185">Reference proteome</keyword>
<keyword evidence="2" id="KW-0732">Signal</keyword>
<keyword evidence="1" id="KW-0812">Transmembrane</keyword>
<dbReference type="AlphaFoldDB" id="A0A1W0WBL6"/>
<organism evidence="3 4">
    <name type="scientific">Hypsibius exemplaris</name>
    <name type="common">Freshwater tardigrade</name>
    <dbReference type="NCBI Taxonomy" id="2072580"/>
    <lineage>
        <taxon>Eukaryota</taxon>
        <taxon>Metazoa</taxon>
        <taxon>Ecdysozoa</taxon>
        <taxon>Tardigrada</taxon>
        <taxon>Eutardigrada</taxon>
        <taxon>Parachela</taxon>
        <taxon>Hypsibioidea</taxon>
        <taxon>Hypsibiidae</taxon>
        <taxon>Hypsibius</taxon>
    </lineage>
</organism>
<evidence type="ECO:0000256" key="1">
    <source>
        <dbReference type="SAM" id="Phobius"/>
    </source>
</evidence>
<evidence type="ECO:0000313" key="4">
    <source>
        <dbReference type="Proteomes" id="UP000192578"/>
    </source>
</evidence>
<gene>
    <name evidence="3" type="ORF">BV898_13196</name>
</gene>
<dbReference type="EMBL" id="MTYJ01000142">
    <property type="protein sequence ID" value="OQV12552.1"/>
    <property type="molecule type" value="Genomic_DNA"/>
</dbReference>
<dbReference type="SUPFAM" id="SSF53822">
    <property type="entry name" value="Periplasmic binding protein-like I"/>
    <property type="match status" value="1"/>
</dbReference>
<comment type="caution">
    <text evidence="3">The sequence shown here is derived from an EMBL/GenBank/DDBJ whole genome shotgun (WGS) entry which is preliminary data.</text>
</comment>
<sequence>MNYILVCAALLGIQLDNGHALPRIALASTTIMVPEANTTNLDGIQSSGPVIDLGVEHLKRVYGKVFNFSHEYLMDKSRPSVAFLLDDVQNFAAEFFYKNTDADGLAFLSSCTVEQNKILSFTKATDTLLGCSVGSVPVSPTETNGHCFGLAVYPSSVTMKFIYDLLMAHQWTIIAGLVDLPKIAAEPLSRGFRARFQEHFNGLDPSLKYIRYIDVTYDSNLGYPEIEKALRTLSQTSRIVFLFGSGKSFLMVLVRTTQLISIGHTHLQLKPAHFERPFRAVMALVFMLAQKTADRLGMTNGEYVFFMLAFNRFGSSMDYIDDGWWKVTDDKDESPIPSRGYVSRAAIVISFLSPYGDGLDTPIQELRSRIVDTARRNFNMTYPRGVPRSAFATYEMYVIYGMILNETYSRTGKILSGLELGTVIRNHSTFRLRTGLASFSAGGERSVKMIGEIVDPKTGNYTRSLLYDPVTGEISNTSDVKSFWPGGAWPPPNEPKCGYMGNNCSDSSKTQRELALHAGVSISVIVVLMIWTFALVRHFRQPPADTFTWWIISPRSMRTLD</sequence>
<dbReference type="Gene3D" id="3.40.50.2300">
    <property type="match status" value="1"/>
</dbReference>
<name>A0A1W0WBL6_HYPEX</name>
<feature type="transmembrane region" description="Helical" evidence="1">
    <location>
        <begin position="514"/>
        <end position="536"/>
    </location>
</feature>
<feature type="chain" id="PRO_5012641883" description="Receptor ligand binding region domain-containing protein" evidence="2">
    <location>
        <begin position="21"/>
        <end position="561"/>
    </location>
</feature>
<keyword evidence="1" id="KW-1133">Transmembrane helix</keyword>
<dbReference type="Proteomes" id="UP000192578">
    <property type="component" value="Unassembled WGS sequence"/>
</dbReference>
<feature type="signal peptide" evidence="2">
    <location>
        <begin position="1"/>
        <end position="20"/>
    </location>
</feature>
<accession>A0A1W0WBL6</accession>
<keyword evidence="1" id="KW-0472">Membrane</keyword>
<protein>
    <recommendedName>
        <fullName evidence="5">Receptor ligand binding region domain-containing protein</fullName>
    </recommendedName>
</protein>
<evidence type="ECO:0000256" key="2">
    <source>
        <dbReference type="SAM" id="SignalP"/>
    </source>
</evidence>